<protein>
    <submittedName>
        <fullName evidence="1">Uncharacterized protein</fullName>
    </submittedName>
</protein>
<keyword evidence="2" id="KW-1185">Reference proteome</keyword>
<name>A0ACC2PE52_9HYME</name>
<evidence type="ECO:0000313" key="2">
    <source>
        <dbReference type="Proteomes" id="UP001239111"/>
    </source>
</evidence>
<comment type="caution">
    <text evidence="1">The sequence shown here is derived from an EMBL/GenBank/DDBJ whole genome shotgun (WGS) entry which is preliminary data.</text>
</comment>
<dbReference type="Proteomes" id="UP001239111">
    <property type="component" value="Chromosome 1"/>
</dbReference>
<organism evidence="1 2">
    <name type="scientific">Eretmocerus hayati</name>
    <dbReference type="NCBI Taxonomy" id="131215"/>
    <lineage>
        <taxon>Eukaryota</taxon>
        <taxon>Metazoa</taxon>
        <taxon>Ecdysozoa</taxon>
        <taxon>Arthropoda</taxon>
        <taxon>Hexapoda</taxon>
        <taxon>Insecta</taxon>
        <taxon>Pterygota</taxon>
        <taxon>Neoptera</taxon>
        <taxon>Endopterygota</taxon>
        <taxon>Hymenoptera</taxon>
        <taxon>Apocrita</taxon>
        <taxon>Proctotrupomorpha</taxon>
        <taxon>Chalcidoidea</taxon>
        <taxon>Aphelinidae</taxon>
        <taxon>Aphelininae</taxon>
        <taxon>Eretmocerus</taxon>
    </lineage>
</organism>
<evidence type="ECO:0000313" key="1">
    <source>
        <dbReference type="EMBL" id="KAJ8681725.1"/>
    </source>
</evidence>
<proteinExistence type="predicted"/>
<gene>
    <name evidence="1" type="ORF">QAD02_017517</name>
</gene>
<reference evidence="1" key="1">
    <citation type="submission" date="2023-04" db="EMBL/GenBank/DDBJ databases">
        <title>A chromosome-level genome assembly of the parasitoid wasp Eretmocerus hayati.</title>
        <authorList>
            <person name="Zhong Y."/>
            <person name="Liu S."/>
            <person name="Liu Y."/>
        </authorList>
    </citation>
    <scope>NUCLEOTIDE SEQUENCE</scope>
    <source>
        <strain evidence="1">ZJU_SS_LIU_2023</strain>
    </source>
</reference>
<sequence length="724" mass="80024">MAPKRSLKTDDSDDLGTKKASKKQKNATSTASTSSKASKAKTKKVDGKQADVKPEGRKKKTSSPAVPSIDREKQLALNKQLFDEVKRNIQHKCDLDVVKKLIANGADVNAKNKEGTPVLIEALGEPRDIIQLLLDAGANPNCKRADDVTFIQLAISWNIGWDGVELLEMIFDAGYTMNYEEDGEKVCPAIWGAISSAQENIIDFVLDKGADVTVLDDEGKSVLAHLVQLSTDDVCMYDWDLDRFKSKYLKILKSHGAKFTKADKKENLHKTSTWKTSRPCMGWRRPFATARFITMPPKRNLKAAAAANNSAELDVAGPSSKKAKLPAKSVSKSKSTLTSKATTKKAQNSKQSSKSGNKPGGDEKPLIKAKATLPRPTKTIDPEQQKALNEQLFAVVKAGSLEMIKQLAKEGADLDAKDEKGNPLLFKALRYRDEVLELLLELGANPNCINAEGHTLLLEAVINSLGCESTGTLRTLLKGGADVNFVNKEEDQCPALWTMLTNGVEKQVDLFLEYGADVTTCDEDGNSILSFLADLDTDQVPMKDWELERYIVKYTRVFKSLGAKLSQADIDQEGHNSPLQKYLECGEEKEARAFIKEYKKGYRGVELPLHVAAHNPRSKCLRFLLKTGLFDVNQKDSWGQTPLFNAAYCENAANTRLLLEHGADPNVTNSRGDTPWDLAKDDKHYEHIDLLRSYGAKRPKRDSDDSDNDSDDSDYRRPGDCVIA</sequence>
<accession>A0ACC2PE52</accession>
<dbReference type="EMBL" id="CM056741">
    <property type="protein sequence ID" value="KAJ8681725.1"/>
    <property type="molecule type" value="Genomic_DNA"/>
</dbReference>